<accession>A0A502D124</accession>
<evidence type="ECO:0000256" key="3">
    <source>
        <dbReference type="ARBA" id="ARBA00023121"/>
    </source>
</evidence>
<dbReference type="Pfam" id="PF05719">
    <property type="entry name" value="GPP34"/>
    <property type="match status" value="1"/>
</dbReference>
<proteinExistence type="predicted"/>
<name>A0A502D124_9MICO</name>
<dbReference type="Proteomes" id="UP000317722">
    <property type="component" value="Unassembled WGS sequence"/>
</dbReference>
<evidence type="ECO:0000313" key="5">
    <source>
        <dbReference type="EMBL" id="TPG18089.1"/>
    </source>
</evidence>
<dbReference type="InterPro" id="IPR008628">
    <property type="entry name" value="GPP34-like"/>
</dbReference>
<comment type="subcellular location">
    <subcellularLocation>
        <location evidence="1">Golgi apparatus membrane</location>
        <topology evidence="1">Peripheral membrane protein</topology>
        <orientation evidence="1">Cytoplasmic side</orientation>
    </subcellularLocation>
</comment>
<dbReference type="OrthoDB" id="4962633at2"/>
<keyword evidence="2" id="KW-0333">Golgi apparatus</keyword>
<sequence length="234" mass="24698">MTPRPLTVEFLLLALGDDSGRPLVDSTKLKAAVAGAAIVDLTFDGALRLTEPGDPQFKAGRLVRTTQTVEDPRLAEVAELSHNRKPKDAVGRIGGMSAWKDRAGGLKDAVLDDLVAEGVLTHKQGKVLGLFPTNAWPLARPEVEREILDRVRAAVVTGTEPDARTSALVALLHAVDLLPKLFPDQPKRALRARGKAVADAEWGAEAVRKAVQDVQTAITAAIVASSVAATSATG</sequence>
<dbReference type="AlphaFoldDB" id="A0A502D124"/>
<protein>
    <submittedName>
        <fullName evidence="5">GPP34 family phosphoprotein</fullName>
    </submittedName>
</protein>
<dbReference type="RefSeq" id="WP_140737999.1">
    <property type="nucleotide sequence ID" value="NZ_RCZM01000002.1"/>
</dbReference>
<reference evidence="5 6" key="1">
    <citation type="journal article" date="2019" name="Environ. Microbiol.">
        <title>Species interactions and distinct microbial communities in high Arctic permafrost affected cryosols are associated with the CH4 and CO2 gas fluxes.</title>
        <authorList>
            <person name="Altshuler I."/>
            <person name="Hamel J."/>
            <person name="Turney S."/>
            <person name="Magnuson E."/>
            <person name="Levesque R."/>
            <person name="Greer C."/>
            <person name="Whyte L.G."/>
        </authorList>
    </citation>
    <scope>NUCLEOTIDE SEQUENCE [LARGE SCALE GENOMIC DNA]</scope>
    <source>
        <strain evidence="5 6">S9.3A</strain>
    </source>
</reference>
<evidence type="ECO:0000256" key="4">
    <source>
        <dbReference type="ARBA" id="ARBA00023136"/>
    </source>
</evidence>
<keyword evidence="4" id="KW-0472">Membrane</keyword>
<organism evidence="5 6">
    <name type="scientific">Pedococcus bigeumensis</name>
    <dbReference type="NCBI Taxonomy" id="433644"/>
    <lineage>
        <taxon>Bacteria</taxon>
        <taxon>Bacillati</taxon>
        <taxon>Actinomycetota</taxon>
        <taxon>Actinomycetes</taxon>
        <taxon>Micrococcales</taxon>
        <taxon>Intrasporangiaceae</taxon>
        <taxon>Pedococcus</taxon>
    </lineage>
</organism>
<keyword evidence="6" id="KW-1185">Reference proteome</keyword>
<evidence type="ECO:0000256" key="2">
    <source>
        <dbReference type="ARBA" id="ARBA00023034"/>
    </source>
</evidence>
<dbReference type="GO" id="GO:0005737">
    <property type="term" value="C:cytoplasm"/>
    <property type="evidence" value="ECO:0007669"/>
    <property type="project" value="UniProtKB-ARBA"/>
</dbReference>
<evidence type="ECO:0000256" key="1">
    <source>
        <dbReference type="ARBA" id="ARBA00004255"/>
    </source>
</evidence>
<dbReference type="GO" id="GO:0012505">
    <property type="term" value="C:endomembrane system"/>
    <property type="evidence" value="ECO:0007669"/>
    <property type="project" value="UniProtKB-ARBA"/>
</dbReference>
<dbReference type="EMBL" id="RCZM01000002">
    <property type="protein sequence ID" value="TPG18089.1"/>
    <property type="molecule type" value="Genomic_DNA"/>
</dbReference>
<dbReference type="Gene3D" id="1.10.3630.10">
    <property type="entry name" value="yeast vps74-n-term truncation variant domain like"/>
    <property type="match status" value="1"/>
</dbReference>
<dbReference type="GO" id="GO:0070273">
    <property type="term" value="F:phosphatidylinositol-4-phosphate binding"/>
    <property type="evidence" value="ECO:0007669"/>
    <property type="project" value="InterPro"/>
</dbReference>
<dbReference type="InterPro" id="IPR038261">
    <property type="entry name" value="GPP34-like_sf"/>
</dbReference>
<gene>
    <name evidence="5" type="ORF">EAH86_06710</name>
</gene>
<keyword evidence="3" id="KW-0446">Lipid-binding</keyword>
<comment type="caution">
    <text evidence="5">The sequence shown here is derived from an EMBL/GenBank/DDBJ whole genome shotgun (WGS) entry which is preliminary data.</text>
</comment>
<evidence type="ECO:0000313" key="6">
    <source>
        <dbReference type="Proteomes" id="UP000317722"/>
    </source>
</evidence>